<dbReference type="Proteomes" id="UP000305921">
    <property type="component" value="Unassembled WGS sequence"/>
</dbReference>
<evidence type="ECO:0000256" key="1">
    <source>
        <dbReference type="SAM" id="MobiDB-lite"/>
    </source>
</evidence>
<protein>
    <submittedName>
        <fullName evidence="2">Uncharacterized protein</fullName>
    </submittedName>
</protein>
<dbReference type="RefSeq" id="WP_138052903.1">
    <property type="nucleotide sequence ID" value="NZ_VAWE01000001.1"/>
</dbReference>
<sequence>MGRVYATTEQYEAFTGQPAPANIARLLARASRLVDREMIAAIYDTDSAGFPSDTDVRDAFRDAVSAQAGEWAKRDAAAAGDSDDPTASPWTSVSAGGLSFSRQSAPVATADDTDLTPEAREILESLALEGVILS</sequence>
<accession>A0A5R9E5E7</accession>
<organism evidence="2 3">
    <name type="scientific">Streptomyces marianii</name>
    <dbReference type="NCBI Taxonomy" id="1817406"/>
    <lineage>
        <taxon>Bacteria</taxon>
        <taxon>Bacillati</taxon>
        <taxon>Actinomycetota</taxon>
        <taxon>Actinomycetes</taxon>
        <taxon>Kitasatosporales</taxon>
        <taxon>Streptomycetaceae</taxon>
        <taxon>Streptomyces</taxon>
    </lineage>
</organism>
<dbReference type="AlphaFoldDB" id="A0A5R9E5E7"/>
<name>A0A5R9E5E7_9ACTN</name>
<comment type="caution">
    <text evidence="2">The sequence shown here is derived from an EMBL/GenBank/DDBJ whole genome shotgun (WGS) entry which is preliminary data.</text>
</comment>
<evidence type="ECO:0000313" key="3">
    <source>
        <dbReference type="Proteomes" id="UP000305921"/>
    </source>
</evidence>
<evidence type="ECO:0000313" key="2">
    <source>
        <dbReference type="EMBL" id="TLQ43484.1"/>
    </source>
</evidence>
<reference evidence="2 3" key="1">
    <citation type="submission" date="2019-05" db="EMBL/GenBank/DDBJ databases">
        <title>Streptomyces marianii sp. nov., a novel marine actinomycete from southern coast of India.</title>
        <authorList>
            <person name="Iniyan A.M."/>
            <person name="Wink J."/>
            <person name="Ramprasad E."/>
            <person name="Ramana C.V."/>
            <person name="Bunk B."/>
            <person name="Sproer C."/>
            <person name="Joseph F.-J.R.S."/>
            <person name="Vincent S.G.P."/>
        </authorList>
    </citation>
    <scope>NUCLEOTIDE SEQUENCE [LARGE SCALE GENOMIC DNA]</scope>
    <source>
        <strain evidence="2 3">ICN19</strain>
    </source>
</reference>
<proteinExistence type="predicted"/>
<feature type="region of interest" description="Disordered" evidence="1">
    <location>
        <begin position="71"/>
        <end position="116"/>
    </location>
</feature>
<dbReference type="OrthoDB" id="4236785at2"/>
<dbReference type="EMBL" id="VAWE01000001">
    <property type="protein sequence ID" value="TLQ43484.1"/>
    <property type="molecule type" value="Genomic_DNA"/>
</dbReference>
<keyword evidence="3" id="KW-1185">Reference proteome</keyword>
<gene>
    <name evidence="2" type="ORF">FEF34_10295</name>
</gene>
<feature type="compositionally biased region" description="Polar residues" evidence="1">
    <location>
        <begin position="88"/>
        <end position="106"/>
    </location>
</feature>